<evidence type="ECO:0000313" key="3">
    <source>
        <dbReference type="Proteomes" id="UP000749559"/>
    </source>
</evidence>
<name>A0A8S4QB14_OWEFU</name>
<dbReference type="Gene3D" id="3.40.1800.20">
    <property type="match status" value="1"/>
</dbReference>
<dbReference type="AlphaFoldDB" id="A0A8S4QB14"/>
<dbReference type="EMBL" id="CAIIXF020000106">
    <property type="protein sequence ID" value="CAH1802802.1"/>
    <property type="molecule type" value="Genomic_DNA"/>
</dbReference>
<dbReference type="Pfam" id="PF12560">
    <property type="entry name" value="RAG1_imp_bd"/>
    <property type="match status" value="1"/>
</dbReference>
<accession>A0A8S4QB14</accession>
<reference evidence="2" key="1">
    <citation type="submission" date="2022-03" db="EMBL/GenBank/DDBJ databases">
        <authorList>
            <person name="Martin C."/>
        </authorList>
    </citation>
    <scope>NUCLEOTIDE SEQUENCE</scope>
</reference>
<proteinExistence type="predicted"/>
<organism evidence="2 3">
    <name type="scientific">Owenia fusiformis</name>
    <name type="common">Polychaete worm</name>
    <dbReference type="NCBI Taxonomy" id="6347"/>
    <lineage>
        <taxon>Eukaryota</taxon>
        <taxon>Metazoa</taxon>
        <taxon>Spiralia</taxon>
        <taxon>Lophotrochozoa</taxon>
        <taxon>Annelida</taxon>
        <taxon>Polychaeta</taxon>
        <taxon>Sedentaria</taxon>
        <taxon>Canalipalpata</taxon>
        <taxon>Sabellida</taxon>
        <taxon>Oweniida</taxon>
        <taxon>Oweniidae</taxon>
        <taxon>Owenia</taxon>
    </lineage>
</organism>
<evidence type="ECO:0000313" key="2">
    <source>
        <dbReference type="EMBL" id="CAH1802802.1"/>
    </source>
</evidence>
<evidence type="ECO:0000259" key="1">
    <source>
        <dbReference type="Pfam" id="PF12560"/>
    </source>
</evidence>
<dbReference type="Proteomes" id="UP000749559">
    <property type="component" value="Unassembled WGS sequence"/>
</dbReference>
<feature type="domain" description="RAG1 importin-binding" evidence="1">
    <location>
        <begin position="4"/>
        <end position="78"/>
    </location>
</feature>
<sequence>MAMDQSYHNKALSNICRLCASKVLTYKQITAGNKAQSCITFQETILNKFDIDISKDEENVHPKNICHNCFRNRLKNDKLKICLSCHKSTTNDKTQNEFIDKVRSTDKK</sequence>
<gene>
    <name evidence="2" type="ORF">OFUS_LOCUS26449</name>
</gene>
<protein>
    <recommendedName>
        <fullName evidence="1">RAG1 importin-binding domain-containing protein</fullName>
    </recommendedName>
</protein>
<dbReference type="InterPro" id="IPR035714">
    <property type="entry name" value="RAG1_imp-bd"/>
</dbReference>
<comment type="caution">
    <text evidence="2">The sequence shown here is derived from an EMBL/GenBank/DDBJ whole genome shotgun (WGS) entry which is preliminary data.</text>
</comment>
<feature type="non-terminal residue" evidence="2">
    <location>
        <position position="108"/>
    </location>
</feature>
<keyword evidence="3" id="KW-1185">Reference proteome</keyword>